<evidence type="ECO:0000256" key="1">
    <source>
        <dbReference type="SAM" id="MobiDB-lite"/>
    </source>
</evidence>
<name>A0A0E3KAT1_KLEPN</name>
<organism evidence="2">
    <name type="scientific">Klebsiella pneumoniae</name>
    <dbReference type="NCBI Taxonomy" id="573"/>
    <lineage>
        <taxon>Bacteria</taxon>
        <taxon>Pseudomonadati</taxon>
        <taxon>Pseudomonadota</taxon>
        <taxon>Gammaproteobacteria</taxon>
        <taxon>Enterobacterales</taxon>
        <taxon>Enterobacteriaceae</taxon>
        <taxon>Klebsiella/Raoultella group</taxon>
        <taxon>Klebsiella</taxon>
        <taxon>Klebsiella pneumoniae complex</taxon>
    </lineage>
</organism>
<geneLocation type="plasmid" evidence="2">
    <name>pKpn-E1.Nr7</name>
</geneLocation>
<dbReference type="EMBL" id="KM406491">
    <property type="protein sequence ID" value="AKA86774.1"/>
    <property type="molecule type" value="Genomic_DNA"/>
</dbReference>
<evidence type="ECO:0000313" key="2">
    <source>
        <dbReference type="EMBL" id="AKA86774.1"/>
    </source>
</evidence>
<proteinExistence type="predicted"/>
<dbReference type="AlphaFoldDB" id="A0A0E3KAT1"/>
<reference evidence="2" key="1">
    <citation type="journal article" date="2015" name="PLoS ONE">
        <title>Differentiation of IncL and IncM Plasmids Associated with the Spread of Clinically Relevant Antimicrobial Resistance.</title>
        <authorList>
            <person name="Carattoli A."/>
            <person name="Seiffert S.N."/>
            <person name="Schwendener S."/>
            <person name="Perreten V."/>
            <person name="Endimiani A."/>
        </authorList>
    </citation>
    <scope>NUCLEOTIDE SEQUENCE</scope>
    <source>
        <strain evidence="2">Kpn-E1.Nr7</strain>
        <plasmid evidence="2">pKpn-E1.Nr7</plasmid>
    </source>
</reference>
<sequence>MNRRRGRQPPASLTGSAPTGAGVKKVTTLHIREIPTDGAPPICAGRSISDDDLCASCQHLDYRPGHLSACLLSGCGRDDWPSELDANGYSVACSSYEREKSLD</sequence>
<accession>A0A0E3KAT1</accession>
<protein>
    <recommendedName>
        <fullName evidence="3">Antirestriction protein</fullName>
    </recommendedName>
</protein>
<feature type="region of interest" description="Disordered" evidence="1">
    <location>
        <begin position="1"/>
        <end position="22"/>
    </location>
</feature>
<evidence type="ECO:0008006" key="3">
    <source>
        <dbReference type="Google" id="ProtNLM"/>
    </source>
</evidence>
<keyword evidence="2" id="KW-0614">Plasmid</keyword>